<feature type="transmembrane region" description="Helical" evidence="7">
    <location>
        <begin position="321"/>
        <end position="342"/>
    </location>
</feature>
<evidence type="ECO:0000313" key="9">
    <source>
        <dbReference type="Proteomes" id="UP000297477"/>
    </source>
</evidence>
<keyword evidence="3 7" id="KW-0812">Transmembrane</keyword>
<evidence type="ECO:0000256" key="3">
    <source>
        <dbReference type="ARBA" id="ARBA00022692"/>
    </source>
</evidence>
<sequence>MGGLLCRPGNLSLFSSTLRGAVLFRVQGLTTTAARLRLSASLAPCSWGLGGPERGPAGAASGGEGTVAGGAHRRLHATSLPPQGRGGTTVETVTGSQRRSRRVRPRRTYQRPRVSLLYVLRRTGYKLLEIQVWDVAAAMTFFAALALLPTMVALVSTVSLLGLQDETIATAAGLITEIWPALSVGAVESTILALGGQATGTTAVVLGTLGALFSASGAVGAFHRAMHRIHDTREGRRFPAFRLAVFVETLALTAGTVVVLLLVVLGGDLSARIGRKVGLTQEAVDLWNLAKWPVILAIIMVVVSAAYQLGPNVRQPRYRAFSHGAVASVLLLFGATALLGWVTANLSQTQLVGWITSAIGILMLAWVTVIVLLAGAAFDAEMLRARQLAVGLDAADEIQLASRHTAVLKDLEQMEQRQQRVGRIVSKSARTGEPAVVPRTRLLTESGSLFAVEPRAGRTAADLSTGRPFHAQLDPDDVPDPETPSSDPAGTPSSDSAGGPRRP</sequence>
<feature type="transmembrane region" description="Helical" evidence="7">
    <location>
        <begin position="243"/>
        <end position="266"/>
    </location>
</feature>
<protein>
    <submittedName>
        <fullName evidence="8">YihY/virulence factor BrkB family protein</fullName>
    </submittedName>
</protein>
<feature type="transmembrane region" description="Helical" evidence="7">
    <location>
        <begin position="132"/>
        <end position="155"/>
    </location>
</feature>
<organism evidence="8 9">
    <name type="scientific">Micrococcus lylae</name>
    <dbReference type="NCBI Taxonomy" id="1273"/>
    <lineage>
        <taxon>Bacteria</taxon>
        <taxon>Bacillati</taxon>
        <taxon>Actinomycetota</taxon>
        <taxon>Actinomycetes</taxon>
        <taxon>Micrococcales</taxon>
        <taxon>Micrococcaceae</taxon>
        <taxon>Micrococcus</taxon>
    </lineage>
</organism>
<keyword evidence="4 7" id="KW-1133">Transmembrane helix</keyword>
<dbReference type="InterPro" id="IPR017039">
    <property type="entry name" value="Virul_fac_BrkB"/>
</dbReference>
<keyword evidence="9" id="KW-1185">Reference proteome</keyword>
<name>A0ABY2JZH2_9MICC</name>
<feature type="compositionally biased region" description="Low complexity" evidence="6">
    <location>
        <begin position="88"/>
        <end position="97"/>
    </location>
</feature>
<comment type="caution">
    <text evidence="8">The sequence shown here is derived from an EMBL/GenBank/DDBJ whole genome shotgun (WGS) entry which is preliminary data.</text>
</comment>
<keyword evidence="5 7" id="KW-0472">Membrane</keyword>
<evidence type="ECO:0000256" key="6">
    <source>
        <dbReference type="SAM" id="MobiDB-lite"/>
    </source>
</evidence>
<accession>A0ABY2JZH2</accession>
<reference evidence="8 9" key="1">
    <citation type="submission" date="2019-03" db="EMBL/GenBank/DDBJ databases">
        <title>Reclassification of Micrococcus aloeverae and Micrococcus yunnanensis as later heterotypic synonyms of Micrococcus luteus.</title>
        <authorList>
            <person name="Huang C.-H."/>
        </authorList>
    </citation>
    <scope>NUCLEOTIDE SEQUENCE [LARGE SCALE GENOMIC DNA]</scope>
    <source>
        <strain evidence="8 9">BCRC 12151</strain>
    </source>
</reference>
<dbReference type="PANTHER" id="PTHR30213">
    <property type="entry name" value="INNER MEMBRANE PROTEIN YHJD"/>
    <property type="match status" value="1"/>
</dbReference>
<evidence type="ECO:0000256" key="7">
    <source>
        <dbReference type="SAM" id="Phobius"/>
    </source>
</evidence>
<feature type="transmembrane region" description="Helical" evidence="7">
    <location>
        <begin position="203"/>
        <end position="222"/>
    </location>
</feature>
<dbReference type="EMBL" id="SPKT01000012">
    <property type="protein sequence ID" value="TFH99008.1"/>
    <property type="molecule type" value="Genomic_DNA"/>
</dbReference>
<gene>
    <name evidence="8" type="ORF">E4A49_07255</name>
</gene>
<keyword evidence="2" id="KW-1003">Cell membrane</keyword>
<feature type="region of interest" description="Disordered" evidence="6">
    <location>
        <begin position="457"/>
        <end position="503"/>
    </location>
</feature>
<evidence type="ECO:0000313" key="8">
    <source>
        <dbReference type="EMBL" id="TFH99008.1"/>
    </source>
</evidence>
<dbReference type="PANTHER" id="PTHR30213:SF0">
    <property type="entry name" value="UPF0761 MEMBRANE PROTEIN YIHY"/>
    <property type="match status" value="1"/>
</dbReference>
<dbReference type="Proteomes" id="UP000297477">
    <property type="component" value="Unassembled WGS sequence"/>
</dbReference>
<feature type="region of interest" description="Disordered" evidence="6">
    <location>
        <begin position="76"/>
        <end position="105"/>
    </location>
</feature>
<feature type="compositionally biased region" description="Polar residues" evidence="6">
    <location>
        <begin position="483"/>
        <end position="496"/>
    </location>
</feature>
<feature type="transmembrane region" description="Helical" evidence="7">
    <location>
        <begin position="286"/>
        <end position="309"/>
    </location>
</feature>
<proteinExistence type="predicted"/>
<evidence type="ECO:0000256" key="1">
    <source>
        <dbReference type="ARBA" id="ARBA00004651"/>
    </source>
</evidence>
<comment type="subcellular location">
    <subcellularLocation>
        <location evidence="1">Cell membrane</location>
        <topology evidence="1">Multi-pass membrane protein</topology>
    </subcellularLocation>
</comment>
<feature type="transmembrane region" description="Helical" evidence="7">
    <location>
        <begin position="354"/>
        <end position="378"/>
    </location>
</feature>
<dbReference type="Pfam" id="PF03631">
    <property type="entry name" value="Virul_fac_BrkB"/>
    <property type="match status" value="1"/>
</dbReference>
<evidence type="ECO:0000256" key="5">
    <source>
        <dbReference type="ARBA" id="ARBA00023136"/>
    </source>
</evidence>
<evidence type="ECO:0000256" key="4">
    <source>
        <dbReference type="ARBA" id="ARBA00022989"/>
    </source>
</evidence>
<evidence type="ECO:0000256" key="2">
    <source>
        <dbReference type="ARBA" id="ARBA00022475"/>
    </source>
</evidence>